<evidence type="ECO:0000256" key="3">
    <source>
        <dbReference type="SAM" id="MobiDB-lite"/>
    </source>
</evidence>
<feature type="compositionally biased region" description="Basic and acidic residues" evidence="3">
    <location>
        <begin position="275"/>
        <end position="286"/>
    </location>
</feature>
<organism evidence="6 7">
    <name type="scientific">Pseudonocardia ailaonensis</name>
    <dbReference type="NCBI Taxonomy" id="367279"/>
    <lineage>
        <taxon>Bacteria</taxon>
        <taxon>Bacillati</taxon>
        <taxon>Actinomycetota</taxon>
        <taxon>Actinomycetes</taxon>
        <taxon>Pseudonocardiales</taxon>
        <taxon>Pseudonocardiaceae</taxon>
        <taxon>Pseudonocardia</taxon>
    </lineage>
</organism>
<keyword evidence="4" id="KW-1133">Transmembrane helix</keyword>
<proteinExistence type="predicted"/>
<evidence type="ECO:0000313" key="6">
    <source>
        <dbReference type="EMBL" id="GAA1829722.1"/>
    </source>
</evidence>
<sequence length="302" mass="32821">MPTAPADGGLFGMSHEIIARPDVVRSSIVGEDRAMTERVPELPRPLTAVQKVLLTLRRRRRTSGFWFGLAIELIWPFVMVFTKLGWRGGERLPRSGGVLIAANHVSFADPIFDTAFVISHGRMPRYLAKSELWDVPVVRSVLGKGGHIPVYRQSAKAMDAFRGAVAALERGEVVVFYPEGTYTSDPRFWPMKAKNGIARIALQSGVPVIPMANWGTQEVLPQDGKPSLWPRKRVSVVLGPPVDLSAFEGKPRTRTNLDAATQAIMTAVTGLVADLRGEEPPAKAHDPAAPAQDGPPEPLAAS</sequence>
<evidence type="ECO:0000313" key="7">
    <source>
        <dbReference type="Proteomes" id="UP001500449"/>
    </source>
</evidence>
<comment type="caution">
    <text evidence="6">The sequence shown here is derived from an EMBL/GenBank/DDBJ whole genome shotgun (WGS) entry which is preliminary data.</text>
</comment>
<keyword evidence="4" id="KW-0812">Transmembrane</keyword>
<evidence type="ECO:0000259" key="5">
    <source>
        <dbReference type="SMART" id="SM00563"/>
    </source>
</evidence>
<dbReference type="InterPro" id="IPR002123">
    <property type="entry name" value="Plipid/glycerol_acylTrfase"/>
</dbReference>
<feature type="domain" description="Phospholipid/glycerol acyltransferase" evidence="5">
    <location>
        <begin position="98"/>
        <end position="216"/>
    </location>
</feature>
<accession>A0ABN2MKN8</accession>
<dbReference type="PANTHER" id="PTHR10434:SF55">
    <property type="entry name" value="POSSIBLE ACYLTRANSFERASE"/>
    <property type="match status" value="1"/>
</dbReference>
<protein>
    <submittedName>
        <fullName evidence="6">Lysophospholipid acyltransferase family protein</fullName>
    </submittedName>
</protein>
<dbReference type="CDD" id="cd07989">
    <property type="entry name" value="LPLAT_AGPAT-like"/>
    <property type="match status" value="1"/>
</dbReference>
<keyword evidence="4" id="KW-0472">Membrane</keyword>
<keyword evidence="1" id="KW-0808">Transferase</keyword>
<dbReference type="SMART" id="SM00563">
    <property type="entry name" value="PlsC"/>
    <property type="match status" value="1"/>
</dbReference>
<dbReference type="GO" id="GO:0016746">
    <property type="term" value="F:acyltransferase activity"/>
    <property type="evidence" value="ECO:0007669"/>
    <property type="project" value="UniProtKB-KW"/>
</dbReference>
<keyword evidence="2 6" id="KW-0012">Acyltransferase</keyword>
<feature type="compositionally biased region" description="Pro residues" evidence="3">
    <location>
        <begin position="293"/>
        <end position="302"/>
    </location>
</feature>
<keyword evidence="7" id="KW-1185">Reference proteome</keyword>
<feature type="region of interest" description="Disordered" evidence="3">
    <location>
        <begin position="274"/>
        <end position="302"/>
    </location>
</feature>
<name>A0ABN2MKN8_9PSEU</name>
<dbReference type="EMBL" id="BAAAQK010000002">
    <property type="protein sequence ID" value="GAA1829722.1"/>
    <property type="molecule type" value="Genomic_DNA"/>
</dbReference>
<evidence type="ECO:0000256" key="2">
    <source>
        <dbReference type="ARBA" id="ARBA00023315"/>
    </source>
</evidence>
<evidence type="ECO:0000256" key="1">
    <source>
        <dbReference type="ARBA" id="ARBA00022679"/>
    </source>
</evidence>
<dbReference type="SUPFAM" id="SSF69593">
    <property type="entry name" value="Glycerol-3-phosphate (1)-acyltransferase"/>
    <property type="match status" value="1"/>
</dbReference>
<gene>
    <name evidence="6" type="ORF">GCM10009836_04540</name>
</gene>
<feature type="transmembrane region" description="Helical" evidence="4">
    <location>
        <begin position="65"/>
        <end position="86"/>
    </location>
</feature>
<dbReference type="PANTHER" id="PTHR10434">
    <property type="entry name" value="1-ACYL-SN-GLYCEROL-3-PHOSPHATE ACYLTRANSFERASE"/>
    <property type="match status" value="1"/>
</dbReference>
<evidence type="ECO:0000256" key="4">
    <source>
        <dbReference type="SAM" id="Phobius"/>
    </source>
</evidence>
<dbReference type="Proteomes" id="UP001500449">
    <property type="component" value="Unassembled WGS sequence"/>
</dbReference>
<reference evidence="6 7" key="1">
    <citation type="journal article" date="2019" name="Int. J. Syst. Evol. Microbiol.">
        <title>The Global Catalogue of Microorganisms (GCM) 10K type strain sequencing project: providing services to taxonomists for standard genome sequencing and annotation.</title>
        <authorList>
            <consortium name="The Broad Institute Genomics Platform"/>
            <consortium name="The Broad Institute Genome Sequencing Center for Infectious Disease"/>
            <person name="Wu L."/>
            <person name="Ma J."/>
        </authorList>
    </citation>
    <scope>NUCLEOTIDE SEQUENCE [LARGE SCALE GENOMIC DNA]</scope>
    <source>
        <strain evidence="6 7">JCM 16009</strain>
    </source>
</reference>
<dbReference type="Pfam" id="PF01553">
    <property type="entry name" value="Acyltransferase"/>
    <property type="match status" value="1"/>
</dbReference>